<keyword evidence="2" id="KW-1185">Reference proteome</keyword>
<reference evidence="2" key="1">
    <citation type="journal article" date="2019" name="Int. J. Syst. Evol. Microbiol.">
        <title>The Global Catalogue of Microorganisms (GCM) 10K type strain sequencing project: providing services to taxonomists for standard genome sequencing and annotation.</title>
        <authorList>
            <consortium name="The Broad Institute Genomics Platform"/>
            <consortium name="The Broad Institute Genome Sequencing Center for Infectious Disease"/>
            <person name="Wu L."/>
            <person name="Ma J."/>
        </authorList>
    </citation>
    <scope>NUCLEOTIDE SEQUENCE [LARGE SCALE GENOMIC DNA]</scope>
    <source>
        <strain evidence="2">JCM 15442</strain>
    </source>
</reference>
<comment type="caution">
    <text evidence="1">The sequence shown here is derived from an EMBL/GenBank/DDBJ whole genome shotgun (WGS) entry which is preliminary data.</text>
</comment>
<protein>
    <submittedName>
        <fullName evidence="1">Uncharacterized protein</fullName>
    </submittedName>
</protein>
<proteinExistence type="predicted"/>
<accession>A0ABQ2GGL2</accession>
<organism evidence="1 2">
    <name type="scientific">Deinococcus aerolatus</name>
    <dbReference type="NCBI Taxonomy" id="522487"/>
    <lineage>
        <taxon>Bacteria</taxon>
        <taxon>Thermotogati</taxon>
        <taxon>Deinococcota</taxon>
        <taxon>Deinococci</taxon>
        <taxon>Deinococcales</taxon>
        <taxon>Deinococcaceae</taxon>
        <taxon>Deinococcus</taxon>
    </lineage>
</organism>
<evidence type="ECO:0000313" key="2">
    <source>
        <dbReference type="Proteomes" id="UP000639973"/>
    </source>
</evidence>
<gene>
    <name evidence="1" type="ORF">GCM10010840_35310</name>
</gene>
<dbReference type="Proteomes" id="UP000639973">
    <property type="component" value="Unassembled WGS sequence"/>
</dbReference>
<name>A0ABQ2GGL2_9DEIO</name>
<evidence type="ECO:0000313" key="1">
    <source>
        <dbReference type="EMBL" id="GGL94245.1"/>
    </source>
</evidence>
<dbReference type="EMBL" id="BMOL01000032">
    <property type="protein sequence ID" value="GGL94245.1"/>
    <property type="molecule type" value="Genomic_DNA"/>
</dbReference>
<sequence length="265" mass="27553">MTAAPFSVAAGLALIISLSSGPQPLALAVTETCVPAQFAPVSGGEEALVPEGNGWHFRSESWLGGTVCSPGTLKVIGRGKLGGPDLPQLTVAQGDGIVKTLSLGAEQETTDVQIPHAGQIYLGYLNDFYRSDARIATLYSLSLVGASCGGLTPAPPSVPSLTWTPETEATELLGSPPLVIVPCGSGTFSMQVVGRQGGGVFPALEIMQAGRTLLQMEAGARVSNVRLTVGPEPLTVVVTNPYFETLANRDLHLARLIFIPSKSQF</sequence>